<evidence type="ECO:0000313" key="5">
    <source>
        <dbReference type="Proteomes" id="UP000298200"/>
    </source>
</evidence>
<protein>
    <submittedName>
        <fullName evidence="4">YgcG family protein</fullName>
    </submittedName>
</protein>
<feature type="domain" description="TPM" evidence="3">
    <location>
        <begin position="45"/>
        <end position="168"/>
    </location>
</feature>
<dbReference type="Pfam" id="PF04536">
    <property type="entry name" value="TPM_phosphatase"/>
    <property type="match status" value="1"/>
</dbReference>
<evidence type="ECO:0000259" key="3">
    <source>
        <dbReference type="Pfam" id="PF04536"/>
    </source>
</evidence>
<gene>
    <name evidence="4" type="ORF">EHQ46_11520</name>
</gene>
<organism evidence="4 5">
    <name type="scientific">Leptospira yanagawae</name>
    <dbReference type="NCBI Taxonomy" id="293069"/>
    <lineage>
        <taxon>Bacteria</taxon>
        <taxon>Pseudomonadati</taxon>
        <taxon>Spirochaetota</taxon>
        <taxon>Spirochaetia</taxon>
        <taxon>Leptospirales</taxon>
        <taxon>Leptospiraceae</taxon>
        <taxon>Leptospira</taxon>
    </lineage>
</organism>
<dbReference type="InterPro" id="IPR007621">
    <property type="entry name" value="TPM_dom"/>
</dbReference>
<dbReference type="PANTHER" id="PTHR30373:SF2">
    <property type="entry name" value="UPF0603 PROTEIN YGCG"/>
    <property type="match status" value="1"/>
</dbReference>
<keyword evidence="2" id="KW-1133">Transmembrane helix</keyword>
<name>A0ABY2M082_9LEPT</name>
<evidence type="ECO:0000313" key="4">
    <source>
        <dbReference type="EMBL" id="TGL20013.1"/>
    </source>
</evidence>
<keyword evidence="5" id="KW-1185">Reference proteome</keyword>
<sequence length="308" mass="32704">MESKSPKQVSKFLRTFSILSFLLVSFTSVQVSIFGYPVPKLDRRVMDHAGILSPNTVSQIETNLKQFEAETSNQIAVYTTPSLHDEVIEDVAIEIFDEWKLGQKSKNNGVLLIIAPNERKMRILVGRGLEGALTDVQAKQIIRNELTPRFKEKDYDGGVTAGVNAIVATIRGEYAPSEDDVQTSGRDSAGDVIPSGIVGGIFTLISLFIPSFGGVIFTIIGLLVILPLLTFLFGGTMGLIAAIILFVLIMFLRRKLGHGLGGGGGSDSGGGYYGGWSSGSDSWSSSDSSDSWSGGGGDSAGGGASGDW</sequence>
<dbReference type="Gene3D" id="3.10.310.50">
    <property type="match status" value="1"/>
</dbReference>
<dbReference type="PANTHER" id="PTHR30373">
    <property type="entry name" value="UPF0603 PROTEIN YGCG"/>
    <property type="match status" value="1"/>
</dbReference>
<feature type="compositionally biased region" description="Low complexity" evidence="1">
    <location>
        <begin position="278"/>
        <end position="292"/>
    </location>
</feature>
<dbReference type="EMBL" id="RQFU01000018">
    <property type="protein sequence ID" value="TGL20013.1"/>
    <property type="molecule type" value="Genomic_DNA"/>
</dbReference>
<feature type="transmembrane region" description="Helical" evidence="2">
    <location>
        <begin position="231"/>
        <end position="252"/>
    </location>
</feature>
<feature type="compositionally biased region" description="Gly residues" evidence="1">
    <location>
        <begin position="293"/>
        <end position="308"/>
    </location>
</feature>
<accession>A0ABY2M082</accession>
<keyword evidence="2" id="KW-0472">Membrane</keyword>
<evidence type="ECO:0000256" key="2">
    <source>
        <dbReference type="SAM" id="Phobius"/>
    </source>
</evidence>
<dbReference type="RefSeq" id="WP_135635812.1">
    <property type="nucleotide sequence ID" value="NZ_RQFU01000018.1"/>
</dbReference>
<comment type="caution">
    <text evidence="4">The sequence shown here is derived from an EMBL/GenBank/DDBJ whole genome shotgun (WGS) entry which is preliminary data.</text>
</comment>
<feature type="transmembrane region" description="Helical" evidence="2">
    <location>
        <begin position="201"/>
        <end position="225"/>
    </location>
</feature>
<feature type="transmembrane region" description="Helical" evidence="2">
    <location>
        <begin position="12"/>
        <end position="36"/>
    </location>
</feature>
<evidence type="ECO:0000256" key="1">
    <source>
        <dbReference type="SAM" id="MobiDB-lite"/>
    </source>
</evidence>
<proteinExistence type="predicted"/>
<keyword evidence="2" id="KW-0812">Transmembrane</keyword>
<reference evidence="5" key="1">
    <citation type="journal article" date="2019" name="PLoS Negl. Trop. Dis.">
        <title>Revisiting the worldwide diversity of Leptospira species in the environment.</title>
        <authorList>
            <person name="Vincent A.T."/>
            <person name="Schiettekatte O."/>
            <person name="Bourhy P."/>
            <person name="Veyrier F.J."/>
            <person name="Picardeau M."/>
        </authorList>
    </citation>
    <scope>NUCLEOTIDE SEQUENCE [LARGE SCALE GENOMIC DNA]</scope>
    <source>
        <strain evidence="5">201800272</strain>
    </source>
</reference>
<dbReference type="Proteomes" id="UP000298200">
    <property type="component" value="Unassembled WGS sequence"/>
</dbReference>
<feature type="region of interest" description="Disordered" evidence="1">
    <location>
        <begin position="278"/>
        <end position="308"/>
    </location>
</feature>